<accession>A0A1X9SU49</accession>
<organism evidence="1 2">
    <name type="scientific">Campylobacter devanensis</name>
    <dbReference type="NCBI Taxonomy" id="3161138"/>
    <lineage>
        <taxon>Bacteria</taxon>
        <taxon>Pseudomonadati</taxon>
        <taxon>Campylobacterota</taxon>
        <taxon>Epsilonproteobacteria</taxon>
        <taxon>Campylobacterales</taxon>
        <taxon>Campylobacteraceae</taxon>
        <taxon>Campylobacter</taxon>
    </lineage>
</organism>
<evidence type="ECO:0000313" key="1">
    <source>
        <dbReference type="EMBL" id="ARQ99715.1"/>
    </source>
</evidence>
<sequence>MGFFSTIEAAIQQAEQTRQQSQSNIISAIGTAISQVSAQVEAEENEIKAKRQELLNAMIGCKEMMAKTPQSLADRKIELSKKQNSNDDEYITL</sequence>
<dbReference type="STRING" id="1660064.CIGN_1472"/>
<dbReference type="AlphaFoldDB" id="A0A1X9SU49"/>
<keyword evidence="2" id="KW-1185">Reference proteome</keyword>
<proteinExistence type="predicted"/>
<protein>
    <submittedName>
        <fullName evidence="1">Uncharacterized protein</fullName>
    </submittedName>
</protein>
<name>A0A1X9SU49_9BACT</name>
<accession>A0A381DBM3</accession>
<dbReference type="EMBL" id="CP018788">
    <property type="protein sequence ID" value="ARQ99715.1"/>
    <property type="molecule type" value="Genomic_DNA"/>
</dbReference>
<reference evidence="1 2" key="1">
    <citation type="journal article" date="2017" name="Genome Biol. Evol.">
        <title>Comparative Genomic Analysis Identifies a Campylobacter Clade Deficient in Selenium Metabolism.</title>
        <authorList>
            <person name="Miller W.G."/>
            <person name="Yee E."/>
            <person name="Lopes B.S."/>
            <person name="Chapman M.H."/>
            <person name="Huynh S."/>
            <person name="Bono J.L."/>
            <person name="Parker C.T."/>
            <person name="Strachan N.J.C."/>
            <person name="Forbes K.J."/>
        </authorList>
    </citation>
    <scope>NUCLEOTIDE SEQUENCE [LARGE SCALE GENOMIC DNA]</scope>
    <source>
        <strain evidence="1 2">NCTC 13003</strain>
    </source>
</reference>
<dbReference type="Proteomes" id="UP000194309">
    <property type="component" value="Chromosome"/>
</dbReference>
<evidence type="ECO:0000313" key="2">
    <source>
        <dbReference type="Proteomes" id="UP000194309"/>
    </source>
</evidence>
<dbReference type="KEGG" id="cdev:CIGN_1472"/>
<gene>
    <name evidence="1" type="ORF">CIGN_1472</name>
</gene>